<keyword evidence="6 14" id="KW-1133">Transmembrane helix</keyword>
<evidence type="ECO:0000313" key="16">
    <source>
        <dbReference type="EMBL" id="OCT68858.1"/>
    </source>
</evidence>
<dbReference type="Gene3D" id="1.20.1070.10">
    <property type="entry name" value="Rhodopsin 7-helix transmembrane proteins"/>
    <property type="match status" value="1"/>
</dbReference>
<keyword evidence="5 14" id="KW-0552">Olfaction</keyword>
<evidence type="ECO:0000256" key="7">
    <source>
        <dbReference type="ARBA" id="ARBA00023040"/>
    </source>
</evidence>
<evidence type="ECO:0000256" key="11">
    <source>
        <dbReference type="ARBA" id="ARBA00023180"/>
    </source>
</evidence>
<feature type="transmembrane region" description="Helical" evidence="14">
    <location>
        <begin position="202"/>
        <end position="224"/>
    </location>
</feature>
<evidence type="ECO:0000256" key="6">
    <source>
        <dbReference type="ARBA" id="ARBA00022989"/>
    </source>
</evidence>
<feature type="transmembrane region" description="Helical" evidence="14">
    <location>
        <begin position="64"/>
        <end position="88"/>
    </location>
</feature>
<keyword evidence="8 14" id="KW-0472">Membrane</keyword>
<keyword evidence="7 13" id="KW-0297">G-protein coupled receptor</keyword>
<feature type="transmembrane region" description="Helical" evidence="14">
    <location>
        <begin position="94"/>
        <end position="122"/>
    </location>
</feature>
<keyword evidence="12 13" id="KW-0807">Transducer</keyword>
<evidence type="ECO:0000256" key="13">
    <source>
        <dbReference type="RuleBase" id="RU000688"/>
    </source>
</evidence>
<keyword evidence="4 13" id="KW-0812">Transmembrane</keyword>
<dbReference type="PRINTS" id="PR00245">
    <property type="entry name" value="OLFACTORYR"/>
</dbReference>
<keyword evidence="3 14" id="KW-0716">Sensory transduction</keyword>
<evidence type="ECO:0000256" key="14">
    <source>
        <dbReference type="RuleBase" id="RU363047"/>
    </source>
</evidence>
<dbReference type="GO" id="GO:0004930">
    <property type="term" value="F:G protein-coupled receptor activity"/>
    <property type="evidence" value="ECO:0007669"/>
    <property type="project" value="UniProtKB-KW"/>
</dbReference>
<keyword evidence="10 13" id="KW-0675">Receptor</keyword>
<dbReference type="InterPro" id="IPR000725">
    <property type="entry name" value="Olfact_rcpt"/>
</dbReference>
<dbReference type="GO" id="GO:0004984">
    <property type="term" value="F:olfactory receptor activity"/>
    <property type="evidence" value="ECO:0007669"/>
    <property type="project" value="InterPro"/>
</dbReference>
<evidence type="ECO:0000256" key="12">
    <source>
        <dbReference type="ARBA" id="ARBA00023224"/>
    </source>
</evidence>
<evidence type="ECO:0000256" key="5">
    <source>
        <dbReference type="ARBA" id="ARBA00022725"/>
    </source>
</evidence>
<evidence type="ECO:0000313" key="17">
    <source>
        <dbReference type="Proteomes" id="UP000694892"/>
    </source>
</evidence>
<organism evidence="16 17">
    <name type="scientific">Xenopus laevis</name>
    <name type="common">African clawed frog</name>
    <dbReference type="NCBI Taxonomy" id="8355"/>
    <lineage>
        <taxon>Eukaryota</taxon>
        <taxon>Metazoa</taxon>
        <taxon>Chordata</taxon>
        <taxon>Craniata</taxon>
        <taxon>Vertebrata</taxon>
        <taxon>Euteleostomi</taxon>
        <taxon>Amphibia</taxon>
        <taxon>Batrachia</taxon>
        <taxon>Anura</taxon>
        <taxon>Pipoidea</taxon>
        <taxon>Pipidae</taxon>
        <taxon>Xenopodinae</taxon>
        <taxon>Xenopus</taxon>
        <taxon>Xenopus</taxon>
    </lineage>
</organism>
<feature type="transmembrane region" description="Helical" evidence="14">
    <location>
        <begin position="27"/>
        <end position="52"/>
    </location>
</feature>
<proteinExistence type="inferred from homology"/>
<reference evidence="17" key="1">
    <citation type="journal article" date="2016" name="Nature">
        <title>Genome evolution in the allotetraploid frog Xenopus laevis.</title>
        <authorList>
            <person name="Session A.M."/>
            <person name="Uno Y."/>
            <person name="Kwon T."/>
            <person name="Chapman J.A."/>
            <person name="Toyoda A."/>
            <person name="Takahashi S."/>
            <person name="Fukui A."/>
            <person name="Hikosaka A."/>
            <person name="Suzuki A."/>
            <person name="Kondo M."/>
            <person name="van Heeringen S.J."/>
            <person name="Quigley I."/>
            <person name="Heinz S."/>
            <person name="Ogino H."/>
            <person name="Ochi H."/>
            <person name="Hellsten U."/>
            <person name="Lyons J.B."/>
            <person name="Simakov O."/>
            <person name="Putnam N."/>
            <person name="Stites J."/>
            <person name="Kuroki Y."/>
            <person name="Tanaka T."/>
            <person name="Michiue T."/>
            <person name="Watanabe M."/>
            <person name="Bogdanovic O."/>
            <person name="Lister R."/>
            <person name="Georgiou G."/>
            <person name="Paranjpe S.S."/>
            <person name="van Kruijsbergen I."/>
            <person name="Shu S."/>
            <person name="Carlson J."/>
            <person name="Kinoshita T."/>
            <person name="Ohta Y."/>
            <person name="Mawaribuchi S."/>
            <person name="Jenkins J."/>
            <person name="Grimwood J."/>
            <person name="Schmutz J."/>
            <person name="Mitros T."/>
            <person name="Mozaffari S.V."/>
            <person name="Suzuki Y."/>
            <person name="Haramoto Y."/>
            <person name="Yamamoto T.S."/>
            <person name="Takagi C."/>
            <person name="Heald R."/>
            <person name="Miller K."/>
            <person name="Haudenschild C."/>
            <person name="Kitzman J."/>
            <person name="Nakayama T."/>
            <person name="Izutsu Y."/>
            <person name="Robert J."/>
            <person name="Fortriede J."/>
            <person name="Burns K."/>
            <person name="Lotay V."/>
            <person name="Karimi K."/>
            <person name="Yasuoka Y."/>
            <person name="Dichmann D.S."/>
            <person name="Flajnik M.F."/>
            <person name="Houston D.W."/>
            <person name="Shendure J."/>
            <person name="DuPasquier L."/>
            <person name="Vize P.D."/>
            <person name="Zorn A.M."/>
            <person name="Ito M."/>
            <person name="Marcotte E.M."/>
            <person name="Wallingford J.B."/>
            <person name="Ito Y."/>
            <person name="Asashima M."/>
            <person name="Ueno N."/>
            <person name="Matsuda Y."/>
            <person name="Veenstra G.J."/>
            <person name="Fujiyama A."/>
            <person name="Harland R.M."/>
            <person name="Taira M."/>
            <person name="Rokhsar D.S."/>
        </authorList>
    </citation>
    <scope>NUCLEOTIDE SEQUENCE [LARGE SCALE GENOMIC DNA]</scope>
    <source>
        <strain evidence="17">J</strain>
    </source>
</reference>
<feature type="transmembrane region" description="Helical" evidence="14">
    <location>
        <begin position="142"/>
        <end position="165"/>
    </location>
</feature>
<dbReference type="GO" id="GO:0005886">
    <property type="term" value="C:plasma membrane"/>
    <property type="evidence" value="ECO:0007669"/>
    <property type="project" value="UniProtKB-SubCell"/>
</dbReference>
<dbReference type="OMA" id="GRENQTM"/>
<gene>
    <name evidence="16" type="ORF">XELAEV_18040163mg</name>
</gene>
<dbReference type="PRINTS" id="PR00237">
    <property type="entry name" value="GPCRRHODOPSN"/>
</dbReference>
<dbReference type="InterPro" id="IPR000276">
    <property type="entry name" value="GPCR_Rhodpsn"/>
</dbReference>
<dbReference type="InterPro" id="IPR017452">
    <property type="entry name" value="GPCR_Rhodpsn_7TM"/>
</dbReference>
<dbReference type="EMBL" id="CM004480">
    <property type="protein sequence ID" value="OCT68858.1"/>
    <property type="molecule type" value="Genomic_DNA"/>
</dbReference>
<evidence type="ECO:0000256" key="1">
    <source>
        <dbReference type="ARBA" id="ARBA00004651"/>
    </source>
</evidence>
<dbReference type="SUPFAM" id="SSF81321">
    <property type="entry name" value="Family A G protein-coupled receptor-like"/>
    <property type="match status" value="1"/>
</dbReference>
<feature type="transmembrane region" description="Helical" evidence="14">
    <location>
        <begin position="275"/>
        <end position="294"/>
    </location>
</feature>
<dbReference type="InterPro" id="IPR050939">
    <property type="entry name" value="Olfactory_GPCR1"/>
</dbReference>
<dbReference type="Proteomes" id="UP000694892">
    <property type="component" value="Chromosome 8L"/>
</dbReference>
<evidence type="ECO:0000256" key="3">
    <source>
        <dbReference type="ARBA" id="ARBA00022606"/>
    </source>
</evidence>
<keyword evidence="2 14" id="KW-1003">Cell membrane</keyword>
<dbReference type="FunFam" id="1.20.1070.10:FF:000010">
    <property type="entry name" value="Olfactory receptor"/>
    <property type="match status" value="1"/>
</dbReference>
<evidence type="ECO:0000256" key="10">
    <source>
        <dbReference type="ARBA" id="ARBA00023170"/>
    </source>
</evidence>
<dbReference type="PANTHER" id="PTHR24242:SF387">
    <property type="entry name" value="OLFACTORY RECEPTOR"/>
    <property type="match status" value="1"/>
</dbReference>
<name>A0A974C963_XENLA</name>
<evidence type="ECO:0000256" key="4">
    <source>
        <dbReference type="ARBA" id="ARBA00022692"/>
    </source>
</evidence>
<evidence type="ECO:0000256" key="8">
    <source>
        <dbReference type="ARBA" id="ARBA00023136"/>
    </source>
</evidence>
<dbReference type="AlphaFoldDB" id="A0A974C963"/>
<feature type="transmembrane region" description="Helical" evidence="14">
    <location>
        <begin position="245"/>
        <end position="263"/>
    </location>
</feature>
<dbReference type="PROSITE" id="PS00237">
    <property type="entry name" value="G_PROTEIN_RECEP_F1_1"/>
    <property type="match status" value="1"/>
</dbReference>
<keyword evidence="11" id="KW-0325">Glycoprotein</keyword>
<dbReference type="Pfam" id="PF13853">
    <property type="entry name" value="7tm_4"/>
    <property type="match status" value="1"/>
</dbReference>
<dbReference type="PROSITE" id="PS50262">
    <property type="entry name" value="G_PROTEIN_RECEP_F1_2"/>
    <property type="match status" value="1"/>
</dbReference>
<keyword evidence="9" id="KW-1015">Disulfide bond</keyword>
<comment type="similarity">
    <text evidence="13">Belongs to the G-protein coupled receptor 1 family.</text>
</comment>
<feature type="domain" description="G-protein coupled receptors family 1 profile" evidence="15">
    <location>
        <begin position="43"/>
        <end position="292"/>
    </location>
</feature>
<dbReference type="PANTHER" id="PTHR24242">
    <property type="entry name" value="G-PROTEIN COUPLED RECEPTOR"/>
    <property type="match status" value="1"/>
</dbReference>
<sequence>MIIGRENQTMNNDFSLLGFQILHSLRIPFFLLILILYIFTIMGNVMIFALVWSYHNLNHPMFFFLGHLSLCDITLTTTIVPIMLYGILRGTVNISVAACLAQLQIFCAIVASECFLLAVMSFDRYLAICNPLQYVYIMRKEICFQLVILCWTLGSSITFIVTILISKLEFCGPNIIDHFFCDFVPVLQLSCSDNSAVKLGQLFVATTIAAFSVISIIVTYIYILSTVFKIESIAGRQKALSTCSSHMTVLATFLGSLIGLYILPSSGKTLSANKVISLLYTIVTPLSNPIIYSLRNFEIRVVLKKIFKKIKL</sequence>
<evidence type="ECO:0000259" key="15">
    <source>
        <dbReference type="PROSITE" id="PS50262"/>
    </source>
</evidence>
<comment type="subcellular location">
    <subcellularLocation>
        <location evidence="1 14">Cell membrane</location>
        <topology evidence="1 14">Multi-pass membrane protein</topology>
    </subcellularLocation>
</comment>
<evidence type="ECO:0000256" key="2">
    <source>
        <dbReference type="ARBA" id="ARBA00022475"/>
    </source>
</evidence>
<protein>
    <recommendedName>
        <fullName evidence="14">Olfactory receptor</fullName>
    </recommendedName>
</protein>
<accession>A0A974C963</accession>
<evidence type="ECO:0000256" key="9">
    <source>
        <dbReference type="ARBA" id="ARBA00023157"/>
    </source>
</evidence>